<accession>A0A182P6C9</accession>
<evidence type="ECO:0008006" key="6">
    <source>
        <dbReference type="Google" id="ProtNLM"/>
    </source>
</evidence>
<keyword evidence="1" id="KW-0547">Nucleotide-binding</keyword>
<dbReference type="VEuPathDB" id="VectorBase:AEPI002477"/>
<evidence type="ECO:0000313" key="5">
    <source>
        <dbReference type="Proteomes" id="UP000075885"/>
    </source>
</evidence>
<name>A0A182P6C9_9DIPT</name>
<dbReference type="STRING" id="199890.A0A182P6C9"/>
<reference evidence="5" key="1">
    <citation type="submission" date="2013-03" db="EMBL/GenBank/DDBJ databases">
        <title>The Genome Sequence of Anopheles epiroticus epiroticus2.</title>
        <authorList>
            <consortium name="The Broad Institute Genomics Platform"/>
            <person name="Neafsey D.E."/>
            <person name="Howell P."/>
            <person name="Walker B."/>
            <person name="Young S.K."/>
            <person name="Zeng Q."/>
            <person name="Gargeya S."/>
            <person name="Fitzgerald M."/>
            <person name="Haas B."/>
            <person name="Abouelleil A."/>
            <person name="Allen A.W."/>
            <person name="Alvarado L."/>
            <person name="Arachchi H.M."/>
            <person name="Berlin A.M."/>
            <person name="Chapman S.B."/>
            <person name="Gainer-Dewar J."/>
            <person name="Goldberg J."/>
            <person name="Griggs A."/>
            <person name="Gujja S."/>
            <person name="Hansen M."/>
            <person name="Howarth C."/>
            <person name="Imamovic A."/>
            <person name="Ireland A."/>
            <person name="Larimer J."/>
            <person name="McCowan C."/>
            <person name="Murphy C."/>
            <person name="Pearson M."/>
            <person name="Poon T.W."/>
            <person name="Priest M."/>
            <person name="Roberts A."/>
            <person name="Saif S."/>
            <person name="Shea T."/>
            <person name="Sisk P."/>
            <person name="Sykes S."/>
            <person name="Wortman J."/>
            <person name="Nusbaum C."/>
            <person name="Birren B."/>
        </authorList>
    </citation>
    <scope>NUCLEOTIDE SEQUENCE [LARGE SCALE GENOMIC DNA]</scope>
    <source>
        <strain evidence="5">Epiroticus2</strain>
    </source>
</reference>
<dbReference type="EnsemblMetazoa" id="AEPI002477-RA">
    <property type="protein sequence ID" value="AEPI002477-PA"/>
    <property type="gene ID" value="AEPI002477"/>
</dbReference>
<dbReference type="AlphaFoldDB" id="A0A182P6C9"/>
<dbReference type="InterPro" id="IPR004948">
    <property type="entry name" value="Nuc-triphosphatase_THEP1"/>
</dbReference>
<dbReference type="InterPro" id="IPR027417">
    <property type="entry name" value="P-loop_NTPase"/>
</dbReference>
<evidence type="ECO:0000256" key="2">
    <source>
        <dbReference type="ARBA" id="ARBA00022801"/>
    </source>
</evidence>
<dbReference type="SUPFAM" id="SSF52540">
    <property type="entry name" value="P-loop containing nucleoside triphosphate hydrolases"/>
    <property type="match status" value="1"/>
</dbReference>
<protein>
    <recommendedName>
        <fullName evidence="6">AAA+ ATPase domain-containing protein</fullName>
    </recommendedName>
</protein>
<sequence length="194" mass="20899">MSLILVTGMPGVGKTTIMCKVGDELAKRNVPIAGFYTEEVRDPRAGGDRVGFDVVTFTGQRAALARLSSNTSTKAPTVGRYAVCVEEFERLAIPALGSRNSGAIATNGVLLLDEIGRMEFKSRSFGASMDAIVKEVSTGKLRFVATIPLKSSGMEVIERLKRIAGCQIFHVKPSNRDEMYGAVRDAVLRLVSSQ</sequence>
<dbReference type="PANTHER" id="PTHR43146:SF1">
    <property type="entry name" value="CANCER-RELATED NUCLEOSIDE-TRIPHOSPHATASE"/>
    <property type="match status" value="1"/>
</dbReference>
<dbReference type="Proteomes" id="UP000075885">
    <property type="component" value="Unassembled WGS sequence"/>
</dbReference>
<proteinExistence type="predicted"/>
<organism evidence="4 5">
    <name type="scientific">Anopheles epiroticus</name>
    <dbReference type="NCBI Taxonomy" id="199890"/>
    <lineage>
        <taxon>Eukaryota</taxon>
        <taxon>Metazoa</taxon>
        <taxon>Ecdysozoa</taxon>
        <taxon>Arthropoda</taxon>
        <taxon>Hexapoda</taxon>
        <taxon>Insecta</taxon>
        <taxon>Pterygota</taxon>
        <taxon>Neoptera</taxon>
        <taxon>Endopterygota</taxon>
        <taxon>Diptera</taxon>
        <taxon>Nematocera</taxon>
        <taxon>Culicoidea</taxon>
        <taxon>Culicidae</taxon>
        <taxon>Anophelinae</taxon>
        <taxon>Anopheles</taxon>
    </lineage>
</organism>
<evidence type="ECO:0000313" key="4">
    <source>
        <dbReference type="EnsemblMetazoa" id="AEPI002477-PA"/>
    </source>
</evidence>
<evidence type="ECO:0000256" key="1">
    <source>
        <dbReference type="ARBA" id="ARBA00022741"/>
    </source>
</evidence>
<evidence type="ECO:0000256" key="3">
    <source>
        <dbReference type="ARBA" id="ARBA00022840"/>
    </source>
</evidence>
<dbReference type="GO" id="GO:0017111">
    <property type="term" value="F:ribonucleoside triphosphate phosphatase activity"/>
    <property type="evidence" value="ECO:0007669"/>
    <property type="project" value="InterPro"/>
</dbReference>
<dbReference type="GO" id="GO:0005524">
    <property type="term" value="F:ATP binding"/>
    <property type="evidence" value="ECO:0007669"/>
    <property type="project" value="UniProtKB-KW"/>
</dbReference>
<keyword evidence="3" id="KW-0067">ATP-binding</keyword>
<dbReference type="PANTHER" id="PTHR43146">
    <property type="entry name" value="CANCER-RELATED NUCLEOSIDE-TRIPHOSPHATASE"/>
    <property type="match status" value="1"/>
</dbReference>
<dbReference type="Gene3D" id="3.40.50.300">
    <property type="entry name" value="P-loop containing nucleotide triphosphate hydrolases"/>
    <property type="match status" value="1"/>
</dbReference>
<reference evidence="4" key="2">
    <citation type="submission" date="2020-05" db="UniProtKB">
        <authorList>
            <consortium name="EnsemblMetazoa"/>
        </authorList>
    </citation>
    <scope>IDENTIFICATION</scope>
    <source>
        <strain evidence="4">Epiroticus2</strain>
    </source>
</reference>
<keyword evidence="5" id="KW-1185">Reference proteome</keyword>
<dbReference type="Pfam" id="PF03266">
    <property type="entry name" value="NTPase_1"/>
    <property type="match status" value="1"/>
</dbReference>
<keyword evidence="2" id="KW-0378">Hydrolase</keyword>